<dbReference type="GO" id="GO:0070182">
    <property type="term" value="F:DNA polymerase binding"/>
    <property type="evidence" value="ECO:0007669"/>
    <property type="project" value="TreeGrafter"/>
</dbReference>
<dbReference type="GO" id="GO:0007129">
    <property type="term" value="P:homologous chromosome pairing at meiosis"/>
    <property type="evidence" value="ECO:0007669"/>
    <property type="project" value="TreeGrafter"/>
</dbReference>
<accession>A0AAV4QGK4</accession>
<keyword evidence="4" id="KW-0539">Nucleus</keyword>
<dbReference type="EMBL" id="BPLR01006096">
    <property type="protein sequence ID" value="GIY07377.1"/>
    <property type="molecule type" value="Genomic_DNA"/>
</dbReference>
<dbReference type="PANTHER" id="PTHR32086">
    <property type="entry name" value="FANCONI ANEMIA GROUP D2 PROTEIN"/>
    <property type="match status" value="1"/>
</dbReference>
<keyword evidence="7" id="KW-1185">Reference proteome</keyword>
<dbReference type="InterPro" id="IPR029448">
    <property type="entry name" value="FANCD2"/>
</dbReference>
<proteinExistence type="inferred from homology"/>
<dbReference type="GO" id="GO:0036297">
    <property type="term" value="P:interstrand cross-link repair"/>
    <property type="evidence" value="ECO:0007669"/>
    <property type="project" value="TreeGrafter"/>
</dbReference>
<dbReference type="PANTHER" id="PTHR32086:SF0">
    <property type="entry name" value="FANCONI ANEMIA GROUP D2 PROTEIN"/>
    <property type="match status" value="1"/>
</dbReference>
<evidence type="ECO:0000256" key="1">
    <source>
        <dbReference type="ARBA" id="ARBA00004123"/>
    </source>
</evidence>
<keyword evidence="3" id="KW-0832">Ubl conjugation</keyword>
<dbReference type="Pfam" id="PF14631">
    <property type="entry name" value="FancD2"/>
    <property type="match status" value="1"/>
</dbReference>
<evidence type="ECO:0000256" key="3">
    <source>
        <dbReference type="ARBA" id="ARBA00022843"/>
    </source>
</evidence>
<protein>
    <submittedName>
        <fullName evidence="6">Fanconi anemia group D2 protein</fullName>
    </submittedName>
</protein>
<dbReference type="GO" id="GO:1990918">
    <property type="term" value="P:double-strand break repair involved in meiotic recombination"/>
    <property type="evidence" value="ECO:0007669"/>
    <property type="project" value="TreeGrafter"/>
</dbReference>
<dbReference type="GO" id="GO:0031573">
    <property type="term" value="P:mitotic intra-S DNA damage checkpoint signaling"/>
    <property type="evidence" value="ECO:0007669"/>
    <property type="project" value="TreeGrafter"/>
</dbReference>
<evidence type="ECO:0000256" key="5">
    <source>
        <dbReference type="ARBA" id="ARBA00093456"/>
    </source>
</evidence>
<dbReference type="GO" id="GO:0005634">
    <property type="term" value="C:nucleus"/>
    <property type="evidence" value="ECO:0007669"/>
    <property type="project" value="UniProtKB-SubCell"/>
</dbReference>
<name>A0AAV4QGK4_CAEEX</name>
<comment type="caution">
    <text evidence="6">The sequence shown here is derived from an EMBL/GenBank/DDBJ whole genome shotgun (WGS) entry which is preliminary data.</text>
</comment>
<gene>
    <name evidence="6" type="primary">FANCD2</name>
    <name evidence="6" type="ORF">CEXT_488991</name>
</gene>
<reference evidence="6 7" key="1">
    <citation type="submission" date="2021-06" db="EMBL/GenBank/DDBJ databases">
        <title>Caerostris extrusa draft genome.</title>
        <authorList>
            <person name="Kono N."/>
            <person name="Arakawa K."/>
        </authorList>
    </citation>
    <scope>NUCLEOTIDE SEQUENCE [LARGE SCALE GENOMIC DNA]</scope>
</reference>
<dbReference type="Proteomes" id="UP001054945">
    <property type="component" value="Unassembled WGS sequence"/>
</dbReference>
<comment type="similarity">
    <text evidence="5">Belongs to the Fanconi anemia protein FANCD2 family.</text>
</comment>
<dbReference type="GO" id="GO:0000793">
    <property type="term" value="C:condensed chromosome"/>
    <property type="evidence" value="ECO:0007669"/>
    <property type="project" value="TreeGrafter"/>
</dbReference>
<evidence type="ECO:0000256" key="2">
    <source>
        <dbReference type="ARBA" id="ARBA00022499"/>
    </source>
</evidence>
<comment type="subcellular location">
    <subcellularLocation>
        <location evidence="1">Nucleus</location>
    </subcellularLocation>
</comment>
<organism evidence="6 7">
    <name type="scientific">Caerostris extrusa</name>
    <name type="common">Bark spider</name>
    <name type="synonym">Caerostris bankana</name>
    <dbReference type="NCBI Taxonomy" id="172846"/>
    <lineage>
        <taxon>Eukaryota</taxon>
        <taxon>Metazoa</taxon>
        <taxon>Ecdysozoa</taxon>
        <taxon>Arthropoda</taxon>
        <taxon>Chelicerata</taxon>
        <taxon>Arachnida</taxon>
        <taxon>Araneae</taxon>
        <taxon>Araneomorphae</taxon>
        <taxon>Entelegynae</taxon>
        <taxon>Araneoidea</taxon>
        <taxon>Araneidae</taxon>
        <taxon>Caerostris</taxon>
    </lineage>
</organism>
<evidence type="ECO:0000313" key="7">
    <source>
        <dbReference type="Proteomes" id="UP001054945"/>
    </source>
</evidence>
<keyword evidence="2" id="KW-1017">Isopeptide bond</keyword>
<evidence type="ECO:0000313" key="6">
    <source>
        <dbReference type="EMBL" id="GIY07377.1"/>
    </source>
</evidence>
<evidence type="ECO:0000256" key="4">
    <source>
        <dbReference type="ARBA" id="ARBA00023242"/>
    </source>
</evidence>
<sequence length="155" mass="17244">MPTITTASCETARNASQDSLVHLLLNVEGIQENIIDNQELNVIILDTLTNLNIESELLSEMRQKVIETITTANIEDLPVLVKFVLQDLNSSEASQIIRDLREKLDFNSTFNPLISSTPLESKSKEISKGIEGCVLNTIKHALKFQNLYVMLGSSN</sequence>
<dbReference type="AlphaFoldDB" id="A0AAV4QGK4"/>